<dbReference type="EMBL" id="GISG01119858">
    <property type="protein sequence ID" value="MBA4640610.1"/>
    <property type="molecule type" value="Transcribed_RNA"/>
</dbReference>
<proteinExistence type="predicted"/>
<protein>
    <submittedName>
        <fullName evidence="1">Uncharacterized protein</fullName>
    </submittedName>
</protein>
<accession>A0A7C8ZF13</accession>
<name>A0A7C8ZF13_OPUST</name>
<dbReference type="AlphaFoldDB" id="A0A7C8ZF13"/>
<reference evidence="1" key="1">
    <citation type="journal article" date="2013" name="J. Plant Res.">
        <title>Effect of fungi and light on seed germination of three Opuntia species from semiarid lands of central Mexico.</title>
        <authorList>
            <person name="Delgado-Sanchez P."/>
            <person name="Jimenez-Bremont J.F."/>
            <person name="Guerrero-Gonzalez Mde L."/>
            <person name="Flores J."/>
        </authorList>
    </citation>
    <scope>NUCLEOTIDE SEQUENCE</scope>
    <source>
        <tissue evidence="1">Cladode</tissue>
    </source>
</reference>
<organism evidence="1">
    <name type="scientific">Opuntia streptacantha</name>
    <name type="common">Prickly pear cactus</name>
    <name type="synonym">Opuntia cardona</name>
    <dbReference type="NCBI Taxonomy" id="393608"/>
    <lineage>
        <taxon>Eukaryota</taxon>
        <taxon>Viridiplantae</taxon>
        <taxon>Streptophyta</taxon>
        <taxon>Embryophyta</taxon>
        <taxon>Tracheophyta</taxon>
        <taxon>Spermatophyta</taxon>
        <taxon>Magnoliopsida</taxon>
        <taxon>eudicotyledons</taxon>
        <taxon>Gunneridae</taxon>
        <taxon>Pentapetalae</taxon>
        <taxon>Caryophyllales</taxon>
        <taxon>Cactineae</taxon>
        <taxon>Cactaceae</taxon>
        <taxon>Opuntioideae</taxon>
        <taxon>Opuntia</taxon>
    </lineage>
</organism>
<sequence>MCLCICQQKQRLSQLHHSFALADKNKIRCYCWPYHRPSRNTRLQVILKIDQDGLIHEENGRKICDPNFWATGELANSSGKRQQRWRKHPCRQLRAQIRP</sequence>
<reference evidence="1" key="2">
    <citation type="submission" date="2020-07" db="EMBL/GenBank/DDBJ databases">
        <authorList>
            <person name="Vera ALvarez R."/>
            <person name="Arias-Moreno D.M."/>
            <person name="Jimenez-Jacinto V."/>
            <person name="Jimenez-Bremont J.F."/>
            <person name="Swaminathan K."/>
            <person name="Moose S.P."/>
            <person name="Guerrero-Gonzalez M.L."/>
            <person name="Marino-Ramirez L."/>
            <person name="Landsman D."/>
            <person name="Rodriguez-Kessler M."/>
            <person name="Delgado-Sanchez P."/>
        </authorList>
    </citation>
    <scope>NUCLEOTIDE SEQUENCE</scope>
    <source>
        <tissue evidence="1">Cladode</tissue>
    </source>
</reference>
<evidence type="ECO:0000313" key="1">
    <source>
        <dbReference type="EMBL" id="MBA4640610.1"/>
    </source>
</evidence>